<reference evidence="1 2" key="1">
    <citation type="submission" date="2021-06" db="EMBL/GenBank/DDBJ databases">
        <title>Bacillus sp. RD4P76, an endophyte from a halophyte.</title>
        <authorList>
            <person name="Sun J.-Q."/>
        </authorList>
    </citation>
    <scope>NUCLEOTIDE SEQUENCE [LARGE SCALE GENOMIC DNA]</scope>
    <source>
        <strain evidence="1 2">CGMCC 1.15917</strain>
    </source>
</reference>
<dbReference type="InterPro" id="IPR008577">
    <property type="entry name" value="DUF859"/>
</dbReference>
<dbReference type="Proteomes" id="UP000784880">
    <property type="component" value="Unassembled WGS sequence"/>
</dbReference>
<evidence type="ECO:0000313" key="2">
    <source>
        <dbReference type="Proteomes" id="UP000784880"/>
    </source>
</evidence>
<dbReference type="RefSeq" id="WP_217064940.1">
    <property type="nucleotide sequence ID" value="NZ_JAHQCS010000057.1"/>
</dbReference>
<accession>A0ABS6JBJ7</accession>
<gene>
    <name evidence="1" type="ORF">KS419_04770</name>
</gene>
<keyword evidence="2" id="KW-1185">Reference proteome</keyword>
<sequence>MASGTITGSYTRTYYRIEIEWTSTPDVDNNRSSVTARVYLRIRDSGRLNFSANKNGNTTINGSSSNWSYGSGVNGGAGRYLLHTRTINVSHDSDGKKRCRFDAWFDVNVTLSSGWMGRLSAGGTVDLDDIPRGVNWIRASGSWRKGQNWIRASGSWRKAIAVWVRAGGSWRRSK</sequence>
<comment type="caution">
    <text evidence="1">The sequence shown here is derived from an EMBL/GenBank/DDBJ whole genome shotgun (WGS) entry which is preliminary data.</text>
</comment>
<protein>
    <submittedName>
        <fullName evidence="1">DUF859 domain-containing protein</fullName>
    </submittedName>
</protein>
<proteinExistence type="predicted"/>
<name>A0ABS6JBJ7_9BACI</name>
<organism evidence="1 2">
    <name type="scientific">Evansella tamaricis</name>
    <dbReference type="NCBI Taxonomy" id="2069301"/>
    <lineage>
        <taxon>Bacteria</taxon>
        <taxon>Bacillati</taxon>
        <taxon>Bacillota</taxon>
        <taxon>Bacilli</taxon>
        <taxon>Bacillales</taxon>
        <taxon>Bacillaceae</taxon>
        <taxon>Evansella</taxon>
    </lineage>
</organism>
<dbReference type="EMBL" id="JAHQCS010000057">
    <property type="protein sequence ID" value="MBU9711049.1"/>
    <property type="molecule type" value="Genomic_DNA"/>
</dbReference>
<dbReference type="Pfam" id="PF05895">
    <property type="entry name" value="DUF859"/>
    <property type="match status" value="1"/>
</dbReference>
<evidence type="ECO:0000313" key="1">
    <source>
        <dbReference type="EMBL" id="MBU9711049.1"/>
    </source>
</evidence>